<dbReference type="PRINTS" id="PR00412">
    <property type="entry name" value="EPOXHYDRLASE"/>
</dbReference>
<comment type="function">
    <text evidence="6">Epoxide hydrolase involved in the biosynthesis of cucurbitacin and mogroside tetracyclic triterpene natural products (e.g. siamenoside I and mogrosides IV, V and VI). Cucurbitacins have cytotoxic properties and exhibit deterrent taste as a defense barrier against herbivores. Mogrosides are nonsugar highly oxygenated compounds used as high-intensity zero-calorie sweeteners; they also possess pharmacological properties such as regulating immunity, lowering blood sugar and lipid levels, protecting the liver, and acting as antioxidants and antitumor agents. Catalyzes the hydrolysis of aromatic epoxide-containing substrates, such as the conversion of 24,25-epoxycucurbitadienol to 24,25-dihydroxycucurbitadienol.</text>
</comment>
<dbReference type="Pfam" id="PF00561">
    <property type="entry name" value="Abhydrolase_1"/>
    <property type="match status" value="1"/>
</dbReference>
<dbReference type="Gene3D" id="3.40.50.1820">
    <property type="entry name" value="alpha/beta hydrolase"/>
    <property type="match status" value="1"/>
</dbReference>
<dbReference type="InterPro" id="IPR029058">
    <property type="entry name" value="AB_hydrolase_fold"/>
</dbReference>
<dbReference type="EC" id="3.3.2.10" evidence="2"/>
<accession>A0A803LS81</accession>
<organism evidence="9 10">
    <name type="scientific">Chenopodium quinoa</name>
    <name type="common">Quinoa</name>
    <dbReference type="NCBI Taxonomy" id="63459"/>
    <lineage>
        <taxon>Eukaryota</taxon>
        <taxon>Viridiplantae</taxon>
        <taxon>Streptophyta</taxon>
        <taxon>Embryophyta</taxon>
        <taxon>Tracheophyta</taxon>
        <taxon>Spermatophyta</taxon>
        <taxon>Magnoliopsida</taxon>
        <taxon>eudicotyledons</taxon>
        <taxon>Gunneridae</taxon>
        <taxon>Pentapetalae</taxon>
        <taxon>Caryophyllales</taxon>
        <taxon>Chenopodiaceae</taxon>
        <taxon>Chenopodioideae</taxon>
        <taxon>Atripliceae</taxon>
        <taxon>Chenopodium</taxon>
    </lineage>
</organism>
<dbReference type="Gramene" id="AUR62018075-RA">
    <property type="protein sequence ID" value="AUR62018075-RA:cds"/>
    <property type="gene ID" value="AUR62018075"/>
</dbReference>
<evidence type="ECO:0000256" key="5">
    <source>
        <dbReference type="ARBA" id="ARBA00051067"/>
    </source>
</evidence>
<evidence type="ECO:0000256" key="3">
    <source>
        <dbReference type="ARBA" id="ARBA00022801"/>
    </source>
</evidence>
<reference evidence="9" key="2">
    <citation type="submission" date="2021-03" db="UniProtKB">
        <authorList>
            <consortium name="EnsemblPlants"/>
        </authorList>
    </citation>
    <scope>IDENTIFICATION</scope>
</reference>
<dbReference type="PANTHER" id="PTHR43329">
    <property type="entry name" value="EPOXIDE HYDROLASE"/>
    <property type="match status" value="1"/>
</dbReference>
<name>A0A803LS81_CHEQI</name>
<evidence type="ECO:0000256" key="6">
    <source>
        <dbReference type="ARBA" id="ARBA00058358"/>
    </source>
</evidence>
<evidence type="ECO:0000256" key="4">
    <source>
        <dbReference type="ARBA" id="ARBA00038334"/>
    </source>
</evidence>
<dbReference type="FunFam" id="3.40.50.1820:FF:000161">
    <property type="entry name" value="Epoxide hydrolase"/>
    <property type="match status" value="1"/>
</dbReference>
<evidence type="ECO:0000256" key="7">
    <source>
        <dbReference type="ARBA" id="ARBA00093212"/>
    </source>
</evidence>
<reference evidence="9" key="1">
    <citation type="journal article" date="2017" name="Nature">
        <title>The genome of Chenopodium quinoa.</title>
        <authorList>
            <person name="Jarvis D.E."/>
            <person name="Ho Y.S."/>
            <person name="Lightfoot D.J."/>
            <person name="Schmoeckel S.M."/>
            <person name="Li B."/>
            <person name="Borm T.J.A."/>
            <person name="Ohyanagi H."/>
            <person name="Mineta K."/>
            <person name="Michell C.T."/>
            <person name="Saber N."/>
            <person name="Kharbatia N.M."/>
            <person name="Rupper R.R."/>
            <person name="Sharp A.R."/>
            <person name="Dally N."/>
            <person name="Boughton B.A."/>
            <person name="Woo Y.H."/>
            <person name="Gao G."/>
            <person name="Schijlen E.G.W.M."/>
            <person name="Guo X."/>
            <person name="Momin A.A."/>
            <person name="Negrao S."/>
            <person name="Al-Babili S."/>
            <person name="Gehring C."/>
            <person name="Roessner U."/>
            <person name="Jung C."/>
            <person name="Murphy K."/>
            <person name="Arold S.T."/>
            <person name="Gojobori T."/>
            <person name="van der Linden C.G."/>
            <person name="van Loo E.N."/>
            <person name="Jellen E.N."/>
            <person name="Maughan P.J."/>
            <person name="Tester M."/>
        </authorList>
    </citation>
    <scope>NUCLEOTIDE SEQUENCE [LARGE SCALE GENOMIC DNA]</scope>
    <source>
        <strain evidence="9">cv. PI 614886</strain>
    </source>
</reference>
<dbReference type="AlphaFoldDB" id="A0A803LS81"/>
<dbReference type="SUPFAM" id="SSF53474">
    <property type="entry name" value="alpha/beta-Hydrolases"/>
    <property type="match status" value="1"/>
</dbReference>
<feature type="domain" description="AB hydrolase-1" evidence="8">
    <location>
        <begin position="30"/>
        <end position="165"/>
    </location>
</feature>
<evidence type="ECO:0000256" key="2">
    <source>
        <dbReference type="ARBA" id="ARBA00013006"/>
    </source>
</evidence>
<comment type="similarity">
    <text evidence="4">Belongs to the AB hydrolase superfamily. Epoxide hydrolase family.</text>
</comment>
<protein>
    <recommendedName>
        <fullName evidence="2">soluble epoxide hydrolase</fullName>
        <ecNumber evidence="2">3.3.2.10</ecNumber>
    </recommendedName>
</protein>
<dbReference type="OMA" id="NWEITAP"/>
<dbReference type="EnsemblPlants" id="AUR62018075-RA">
    <property type="protein sequence ID" value="AUR62018075-RA:cds"/>
    <property type="gene ID" value="AUR62018075"/>
</dbReference>
<evidence type="ECO:0000313" key="10">
    <source>
        <dbReference type="Proteomes" id="UP000596660"/>
    </source>
</evidence>
<dbReference type="InterPro" id="IPR000639">
    <property type="entry name" value="Epox_hydrolase-like"/>
</dbReference>
<keyword evidence="10" id="KW-1185">Reference proteome</keyword>
<keyword evidence="3" id="KW-0378">Hydrolase</keyword>
<comment type="catalytic activity">
    <reaction evidence="7">
        <text>(24S)-24,25-epoxycucurbitadienol + H2O = (24R)-24,25-dihydroxycucurbitadienol</text>
        <dbReference type="Rhea" id="RHEA:81855"/>
        <dbReference type="ChEBI" id="CHEBI:15377"/>
        <dbReference type="ChEBI" id="CHEBI:229949"/>
        <dbReference type="ChEBI" id="CHEBI:229950"/>
    </reaction>
    <physiologicalReaction direction="left-to-right" evidence="7">
        <dbReference type="Rhea" id="RHEA:81856"/>
    </physiologicalReaction>
</comment>
<proteinExistence type="inferred from homology"/>
<evidence type="ECO:0000313" key="9">
    <source>
        <dbReference type="EnsemblPlants" id="AUR62018075-RA:cds"/>
    </source>
</evidence>
<gene>
    <name evidence="9" type="primary">LOC110735006</name>
</gene>
<evidence type="ECO:0000259" key="8">
    <source>
        <dbReference type="Pfam" id="PF00561"/>
    </source>
</evidence>
<comment type="pathway">
    <text evidence="1">Secondary metabolite biosynthesis; terpenoid biosynthesis.</text>
</comment>
<dbReference type="InterPro" id="IPR000073">
    <property type="entry name" value="AB_hydrolase_1"/>
</dbReference>
<dbReference type="Proteomes" id="UP000596660">
    <property type="component" value="Unplaced"/>
</dbReference>
<evidence type="ECO:0000256" key="1">
    <source>
        <dbReference type="ARBA" id="ARBA00004721"/>
    </source>
</evidence>
<dbReference type="GO" id="GO:0004301">
    <property type="term" value="F:epoxide hydrolase activity"/>
    <property type="evidence" value="ECO:0007669"/>
    <property type="project" value="UniProtKB-EC"/>
</dbReference>
<comment type="catalytic activity">
    <reaction evidence="5">
        <text>an epoxide + H2O = an ethanediol</text>
        <dbReference type="Rhea" id="RHEA:19037"/>
        <dbReference type="ChEBI" id="CHEBI:15377"/>
        <dbReference type="ChEBI" id="CHEBI:32955"/>
        <dbReference type="ChEBI" id="CHEBI:140594"/>
        <dbReference type="EC" id="3.3.2.10"/>
    </reaction>
    <physiologicalReaction direction="left-to-right" evidence="5">
        <dbReference type="Rhea" id="RHEA:19038"/>
    </physiologicalReaction>
</comment>
<sequence>MAEISGIKHRTIHVNGINMHIAEKGDEGAPIVLFIHGFPELWYTWRHQIEGISAMGYRAVAPDMRGYGDTDAPTDARSYTYGHLVGDLIGLIDELKAEKVFVVSHDWGAVVAWWLCLFRPDRVKAAVNMSVPFAPRNPKMKPIDMLRAGYGDDYYICRFQVPGEIEGEITEAGGADKLLKKVFAYRNPAQFMLPKGQSAFSEVPPFPNWLSEADAAYYCDTFSRTGFTGGLNYYRALNLNWEITAPWTRAQVKVPVKFIVGDLDLTYNAPGVKDYIHKGGMKRDVPLLEDVVVLQGVGHFLQEEQPDVITKHIYDFINKF</sequence>